<dbReference type="NCBIfam" id="TIGR00238">
    <property type="entry name" value="KamA family radical SAM protein"/>
    <property type="match status" value="1"/>
</dbReference>
<feature type="binding site" evidence="10">
    <location>
        <position position="104"/>
    </location>
    <ligand>
        <name>[4Fe-4S] cluster</name>
        <dbReference type="ChEBI" id="CHEBI:49883"/>
        <note>4Fe-4S-S-AdoMet</note>
    </ligand>
</feature>
<dbReference type="Proteomes" id="UP000076964">
    <property type="component" value="Unassembled WGS sequence"/>
</dbReference>
<dbReference type="PANTHER" id="PTHR30538">
    <property type="entry name" value="LYSINE 2,3-AMINOMUTASE-RELATED"/>
    <property type="match status" value="1"/>
</dbReference>
<dbReference type="PIRSF" id="PIRSF004911">
    <property type="entry name" value="DUF160"/>
    <property type="match status" value="1"/>
</dbReference>
<reference evidence="12 13" key="1">
    <citation type="submission" date="2016-02" db="EMBL/GenBank/DDBJ databases">
        <title>Draft genome sequence of Thermodesulfatator sp. S606.</title>
        <authorList>
            <person name="Lai Q."/>
            <person name="Cao J."/>
            <person name="Dupont S."/>
            <person name="Shao Z."/>
            <person name="Jebbar M."/>
            <person name="Alain K."/>
        </authorList>
    </citation>
    <scope>NUCLEOTIDE SEQUENCE [LARGE SCALE GENOMIC DNA]</scope>
    <source>
        <strain evidence="12 13">S606</strain>
    </source>
</reference>
<feature type="domain" description="Radical SAM core" evidence="11">
    <location>
        <begin position="86"/>
        <end position="306"/>
    </location>
</feature>
<feature type="binding site" evidence="10">
    <location>
        <position position="107"/>
    </location>
    <ligand>
        <name>[4Fe-4S] cluster</name>
        <dbReference type="ChEBI" id="CHEBI:49883"/>
        <note>4Fe-4S-S-AdoMet</note>
    </ligand>
</feature>
<evidence type="ECO:0000256" key="5">
    <source>
        <dbReference type="ARBA" id="ARBA00022691"/>
    </source>
</evidence>
<accession>A0A177E749</accession>
<evidence type="ECO:0000313" key="13">
    <source>
        <dbReference type="Proteomes" id="UP000076964"/>
    </source>
</evidence>
<dbReference type="GO" id="GO:0046872">
    <property type="term" value="F:metal ion binding"/>
    <property type="evidence" value="ECO:0007669"/>
    <property type="project" value="UniProtKB-KW"/>
</dbReference>
<protein>
    <submittedName>
        <fullName evidence="12">Radical SAM protein</fullName>
    </submittedName>
</protein>
<dbReference type="CDD" id="cd01335">
    <property type="entry name" value="Radical_SAM"/>
    <property type="match status" value="1"/>
</dbReference>
<keyword evidence="9 10" id="KW-0411">Iron-sulfur</keyword>
<evidence type="ECO:0000256" key="8">
    <source>
        <dbReference type="ARBA" id="ARBA00023004"/>
    </source>
</evidence>
<feature type="binding site" evidence="10">
    <location>
        <position position="100"/>
    </location>
    <ligand>
        <name>[4Fe-4S] cluster</name>
        <dbReference type="ChEBI" id="CHEBI:49883"/>
        <note>4Fe-4S-S-AdoMet</note>
    </ligand>
</feature>
<evidence type="ECO:0000256" key="6">
    <source>
        <dbReference type="ARBA" id="ARBA00022723"/>
    </source>
</evidence>
<dbReference type="GO" id="GO:0003824">
    <property type="term" value="F:catalytic activity"/>
    <property type="evidence" value="ECO:0007669"/>
    <property type="project" value="InterPro"/>
</dbReference>
<evidence type="ECO:0000313" key="12">
    <source>
        <dbReference type="EMBL" id="OAG26839.1"/>
    </source>
</evidence>
<gene>
    <name evidence="12" type="ORF">TH606_10145</name>
</gene>
<comment type="cofactor">
    <cofactor evidence="1">
        <name>pyridoxal 5'-phosphate</name>
        <dbReference type="ChEBI" id="CHEBI:597326"/>
    </cofactor>
</comment>
<dbReference type="EMBL" id="LSFI01000059">
    <property type="protein sequence ID" value="OAG26839.1"/>
    <property type="molecule type" value="Genomic_DNA"/>
</dbReference>
<dbReference type="GO" id="GO:0051539">
    <property type="term" value="F:4 iron, 4 sulfur cluster binding"/>
    <property type="evidence" value="ECO:0007669"/>
    <property type="project" value="UniProtKB-KW"/>
</dbReference>
<evidence type="ECO:0000256" key="1">
    <source>
        <dbReference type="ARBA" id="ARBA00001933"/>
    </source>
</evidence>
<proteinExistence type="inferred from homology"/>
<name>A0A177E749_9BACT</name>
<dbReference type="RefSeq" id="WP_068543630.1">
    <property type="nucleotide sequence ID" value="NZ_LSFI01000059.1"/>
</dbReference>
<evidence type="ECO:0000256" key="10">
    <source>
        <dbReference type="PIRSR" id="PIRSR004911-1"/>
    </source>
</evidence>
<organism evidence="12 13">
    <name type="scientific">Thermodesulfatator autotrophicus</name>
    <dbReference type="NCBI Taxonomy" id="1795632"/>
    <lineage>
        <taxon>Bacteria</taxon>
        <taxon>Pseudomonadati</taxon>
        <taxon>Thermodesulfobacteriota</taxon>
        <taxon>Thermodesulfobacteria</taxon>
        <taxon>Thermodesulfobacteriales</taxon>
        <taxon>Thermodesulfatatoraceae</taxon>
        <taxon>Thermodesulfatator</taxon>
    </lineage>
</organism>
<dbReference type="AlphaFoldDB" id="A0A177E749"/>
<keyword evidence="4 10" id="KW-0004">4Fe-4S</keyword>
<keyword evidence="6 10" id="KW-0479">Metal-binding</keyword>
<dbReference type="InterPro" id="IPR007197">
    <property type="entry name" value="rSAM"/>
</dbReference>
<dbReference type="InterPro" id="IPR013785">
    <property type="entry name" value="Aldolase_TIM"/>
</dbReference>
<dbReference type="SUPFAM" id="SSF102114">
    <property type="entry name" value="Radical SAM enzymes"/>
    <property type="match status" value="1"/>
</dbReference>
<keyword evidence="7" id="KW-0663">Pyridoxal phosphate</keyword>
<comment type="caution">
    <text evidence="12">The sequence shown here is derived from an EMBL/GenBank/DDBJ whole genome shotgun (WGS) entry which is preliminary data.</text>
</comment>
<evidence type="ECO:0000259" key="11">
    <source>
        <dbReference type="PROSITE" id="PS51918"/>
    </source>
</evidence>
<dbReference type="STRING" id="1795632.TH606_10145"/>
<keyword evidence="5" id="KW-0949">S-adenosyl-L-methionine</keyword>
<comment type="cofactor">
    <cofactor evidence="2">
        <name>[4Fe-4S] cluster</name>
        <dbReference type="ChEBI" id="CHEBI:49883"/>
    </cofactor>
</comment>
<dbReference type="SFLD" id="SFLDS00029">
    <property type="entry name" value="Radical_SAM"/>
    <property type="match status" value="1"/>
</dbReference>
<dbReference type="SFLD" id="SFLDG01070">
    <property type="entry name" value="PLP-dependent"/>
    <property type="match status" value="1"/>
</dbReference>
<evidence type="ECO:0000256" key="7">
    <source>
        <dbReference type="ARBA" id="ARBA00022898"/>
    </source>
</evidence>
<dbReference type="InterPro" id="IPR003739">
    <property type="entry name" value="Lys_aminomutase/Glu_NH3_mut"/>
</dbReference>
<dbReference type="PANTHER" id="PTHR30538:SF0">
    <property type="entry name" value="L-LYSINE 2,3-AMINOMUTASE AQ_1632-RELATED"/>
    <property type="match status" value="1"/>
</dbReference>
<keyword evidence="8" id="KW-0408">Iron</keyword>
<evidence type="ECO:0000256" key="3">
    <source>
        <dbReference type="ARBA" id="ARBA00008703"/>
    </source>
</evidence>
<dbReference type="OrthoDB" id="9768064at2"/>
<keyword evidence="13" id="KW-1185">Reference proteome</keyword>
<evidence type="ECO:0000256" key="4">
    <source>
        <dbReference type="ARBA" id="ARBA00022485"/>
    </source>
</evidence>
<dbReference type="PROSITE" id="PS51918">
    <property type="entry name" value="RADICAL_SAM"/>
    <property type="match status" value="1"/>
</dbReference>
<dbReference type="Gene3D" id="3.20.20.70">
    <property type="entry name" value="Aldolase class I"/>
    <property type="match status" value="1"/>
</dbReference>
<sequence>MLKKPKFVTSLEKVPVFSENKEVLEVARKYPIKCTEYYLKLINFEDPRDPLARLVLPSVEELEEWGWGHLDPSNEASYTVMPGLQHKYDSTVLILASNVCAGLCRYCFRKRLFIDGGRPERLEDIDEAVKYIASHKEITNVILSGGDAFMLSNRRLKEFLSKIRPIEHVGVIRIGTKVPAFYPQRIIEDPELLEIIKAYSTPEKRLYIMVHFDHPRELTKEAIEACDLLMKAGAVILNQTPIIRGVNDNPEVMAELFRKLSFAGIAPYYIFQCRPTIGNKPYAVPIEEGYQIFEKARGLVSGVAKRARFTMSHALGKLEILALTEDEIIFKFHRAADNTNTGKILIYKRNPEAYWLDDYTEMVSSHYLVSEEAACPYYV</sequence>
<evidence type="ECO:0000256" key="9">
    <source>
        <dbReference type="ARBA" id="ARBA00023014"/>
    </source>
</evidence>
<dbReference type="Pfam" id="PF04055">
    <property type="entry name" value="Radical_SAM"/>
    <property type="match status" value="1"/>
</dbReference>
<evidence type="ECO:0000256" key="2">
    <source>
        <dbReference type="ARBA" id="ARBA00001966"/>
    </source>
</evidence>
<dbReference type="InterPro" id="IPR058240">
    <property type="entry name" value="rSAM_sf"/>
</dbReference>
<comment type="similarity">
    <text evidence="3">Belongs to the radical SAM superfamily. KamA family.</text>
</comment>